<protein>
    <submittedName>
        <fullName evidence="1">Uncharacterized protein</fullName>
    </submittedName>
</protein>
<name>O25378_HELPY</name>
<dbReference type="KEGG" id="hpy:HP_0667"/>
<organism evidence="1 2">
    <name type="scientific">Helicobacter pylori (strain ATCC 700392 / 26695)</name>
    <name type="common">Campylobacter pylori</name>
    <dbReference type="NCBI Taxonomy" id="85962"/>
    <lineage>
        <taxon>Bacteria</taxon>
        <taxon>Pseudomonadati</taxon>
        <taxon>Campylobacterota</taxon>
        <taxon>Epsilonproteobacteria</taxon>
        <taxon>Campylobacterales</taxon>
        <taxon>Helicobacteraceae</taxon>
        <taxon>Helicobacter</taxon>
    </lineage>
</organism>
<gene>
    <name evidence="1" type="ordered locus">HP_0667</name>
</gene>
<accession>O25378</accession>
<dbReference type="AlphaFoldDB" id="O25378"/>
<reference evidence="1 2" key="1">
    <citation type="journal article" date="1997" name="Nature">
        <title>The complete genome sequence of the gastric pathogen Helicobacter pylori.</title>
        <authorList>
            <person name="Tomb J.-F."/>
            <person name="White O."/>
            <person name="Kerlavage A.R."/>
            <person name="Clayton R.A."/>
            <person name="Sutton G.G."/>
            <person name="Fleischmann R.D."/>
            <person name="Ketchum K.A."/>
            <person name="Klenk H.P."/>
            <person name="Gill S."/>
            <person name="Dougherty B.A."/>
            <person name="Nelson K."/>
            <person name="Quackenbush J."/>
            <person name="Zhou L."/>
            <person name="Kirkness E.F."/>
            <person name="Peterson S."/>
            <person name="Loftus B."/>
            <person name="Richardson D."/>
            <person name="Dodson R."/>
            <person name="Khalak H.G."/>
            <person name="Glodek A."/>
            <person name="McKenney K."/>
            <person name="Fitzegerald L.M."/>
            <person name="Lee N."/>
            <person name="Adams M.D."/>
            <person name="Hickey E.K."/>
            <person name="Berg D.E."/>
            <person name="Gocayne J.D."/>
            <person name="Utterback T.R."/>
            <person name="Peterson J.D."/>
            <person name="Kelley J.M."/>
            <person name="Karp P.D."/>
            <person name="Smith H.O."/>
            <person name="Fraser C.M."/>
            <person name="Venter J.C."/>
        </authorList>
    </citation>
    <scope>NUCLEOTIDE SEQUENCE [LARGE SCALE GENOMIC DNA]</scope>
    <source>
        <strain evidence="2">ATCC 700392 / 26695</strain>
    </source>
</reference>
<dbReference type="DIP" id="DIP-3471N"/>
<dbReference type="STRING" id="85962.HP_0667"/>
<evidence type="ECO:0000313" key="2">
    <source>
        <dbReference type="Proteomes" id="UP000000429"/>
    </source>
</evidence>
<evidence type="ECO:0000313" key="1">
    <source>
        <dbReference type="EMBL" id="AAD07735.1"/>
    </source>
</evidence>
<dbReference type="EMBL" id="AE000511">
    <property type="protein sequence ID" value="AAD07735.1"/>
    <property type="molecule type" value="Genomic_DNA"/>
</dbReference>
<sequence>MQEISAYTLIKEKLQAIPNLRHKGILFEKISKQFLQEHDSANEYESIDLWYDWKLRGNERDKGIDIVITTFKQRIHRCAMQIPSK</sequence>
<dbReference type="PIR" id="C64603">
    <property type="entry name" value="C64603"/>
</dbReference>
<dbReference type="InParanoid" id="O25378"/>
<dbReference type="IntAct" id="O25378">
    <property type="interactions" value="7"/>
</dbReference>
<dbReference type="Proteomes" id="UP000000429">
    <property type="component" value="Chromosome"/>
</dbReference>
<dbReference type="REBASE" id="6149">
    <property type="entry name" value="HpyAXVIII"/>
</dbReference>
<proteinExistence type="predicted"/>
<keyword evidence="2" id="KW-1185">Reference proteome</keyword>
<dbReference type="MINT" id="O25378"/>
<dbReference type="EnsemblBacteria" id="AAD07735">
    <property type="protein sequence ID" value="AAD07735"/>
    <property type="gene ID" value="HP_0667"/>
</dbReference>